<sequence length="106" mass="11670">MLSTVAVGAYNILSSYNSVSSLWKNVDNAGKFSVIFGHFQFALGVVLIVEGVWKYRKNRRIAHEAVEESVEAAPTQTDEAANLIVLDDEKQIVSAETNAEKVEELV</sequence>
<keyword evidence="1" id="KW-1133">Transmembrane helix</keyword>
<comment type="caution">
    <text evidence="2">The sequence shown here is derived from an EMBL/GenBank/DDBJ whole genome shotgun (WGS) entry which is preliminary data.</text>
</comment>
<accession>A0A5M3MCP7</accession>
<protein>
    <submittedName>
        <fullName evidence="2">Uncharacterized protein</fullName>
    </submittedName>
</protein>
<dbReference type="AlphaFoldDB" id="A0A5M3MCP7"/>
<evidence type="ECO:0000256" key="1">
    <source>
        <dbReference type="SAM" id="Phobius"/>
    </source>
</evidence>
<keyword evidence="1" id="KW-0472">Membrane</keyword>
<name>A0A5M3MCP7_CONPW</name>
<organism evidence="2 3">
    <name type="scientific">Coniophora puteana (strain RWD-64-598)</name>
    <name type="common">Brown rot fungus</name>
    <dbReference type="NCBI Taxonomy" id="741705"/>
    <lineage>
        <taxon>Eukaryota</taxon>
        <taxon>Fungi</taxon>
        <taxon>Dikarya</taxon>
        <taxon>Basidiomycota</taxon>
        <taxon>Agaricomycotina</taxon>
        <taxon>Agaricomycetes</taxon>
        <taxon>Agaricomycetidae</taxon>
        <taxon>Boletales</taxon>
        <taxon>Coniophorineae</taxon>
        <taxon>Coniophoraceae</taxon>
        <taxon>Coniophora</taxon>
    </lineage>
</organism>
<dbReference type="RefSeq" id="XP_007773138.1">
    <property type="nucleotide sequence ID" value="XM_007774948.1"/>
</dbReference>
<dbReference type="GeneID" id="19206021"/>
<proteinExistence type="predicted"/>
<keyword evidence="1" id="KW-0812">Transmembrane</keyword>
<dbReference type="EMBL" id="JH711585">
    <property type="protein sequence ID" value="EIW76806.1"/>
    <property type="molecule type" value="Genomic_DNA"/>
</dbReference>
<evidence type="ECO:0000313" key="3">
    <source>
        <dbReference type="Proteomes" id="UP000053558"/>
    </source>
</evidence>
<dbReference type="Proteomes" id="UP000053558">
    <property type="component" value="Unassembled WGS sequence"/>
</dbReference>
<keyword evidence="3" id="KW-1185">Reference proteome</keyword>
<gene>
    <name evidence="2" type="ORF">CONPUDRAFT_168558</name>
</gene>
<dbReference type="KEGG" id="cput:CONPUDRAFT_168558"/>
<evidence type="ECO:0000313" key="2">
    <source>
        <dbReference type="EMBL" id="EIW76806.1"/>
    </source>
</evidence>
<reference evidence="3" key="1">
    <citation type="journal article" date="2012" name="Science">
        <title>The Paleozoic origin of enzymatic lignin decomposition reconstructed from 31 fungal genomes.</title>
        <authorList>
            <person name="Floudas D."/>
            <person name="Binder M."/>
            <person name="Riley R."/>
            <person name="Barry K."/>
            <person name="Blanchette R.A."/>
            <person name="Henrissat B."/>
            <person name="Martinez A.T."/>
            <person name="Otillar R."/>
            <person name="Spatafora J.W."/>
            <person name="Yadav J.S."/>
            <person name="Aerts A."/>
            <person name="Benoit I."/>
            <person name="Boyd A."/>
            <person name="Carlson A."/>
            <person name="Copeland A."/>
            <person name="Coutinho P.M."/>
            <person name="de Vries R.P."/>
            <person name="Ferreira P."/>
            <person name="Findley K."/>
            <person name="Foster B."/>
            <person name="Gaskell J."/>
            <person name="Glotzer D."/>
            <person name="Gorecki P."/>
            <person name="Heitman J."/>
            <person name="Hesse C."/>
            <person name="Hori C."/>
            <person name="Igarashi K."/>
            <person name="Jurgens J.A."/>
            <person name="Kallen N."/>
            <person name="Kersten P."/>
            <person name="Kohler A."/>
            <person name="Kuees U."/>
            <person name="Kumar T.K.A."/>
            <person name="Kuo A."/>
            <person name="LaButti K."/>
            <person name="Larrondo L.F."/>
            <person name="Lindquist E."/>
            <person name="Ling A."/>
            <person name="Lombard V."/>
            <person name="Lucas S."/>
            <person name="Lundell T."/>
            <person name="Martin R."/>
            <person name="McLaughlin D.J."/>
            <person name="Morgenstern I."/>
            <person name="Morin E."/>
            <person name="Murat C."/>
            <person name="Nagy L.G."/>
            <person name="Nolan M."/>
            <person name="Ohm R.A."/>
            <person name="Patyshakuliyeva A."/>
            <person name="Rokas A."/>
            <person name="Ruiz-Duenas F.J."/>
            <person name="Sabat G."/>
            <person name="Salamov A."/>
            <person name="Samejima M."/>
            <person name="Schmutz J."/>
            <person name="Slot J.C."/>
            <person name="St John F."/>
            <person name="Stenlid J."/>
            <person name="Sun H."/>
            <person name="Sun S."/>
            <person name="Syed K."/>
            <person name="Tsang A."/>
            <person name="Wiebenga A."/>
            <person name="Young D."/>
            <person name="Pisabarro A."/>
            <person name="Eastwood D.C."/>
            <person name="Martin F."/>
            <person name="Cullen D."/>
            <person name="Grigoriev I.V."/>
            <person name="Hibbett D.S."/>
        </authorList>
    </citation>
    <scope>NUCLEOTIDE SEQUENCE [LARGE SCALE GENOMIC DNA]</scope>
    <source>
        <strain evidence="3">RWD-64-598 SS2</strain>
    </source>
</reference>
<feature type="transmembrane region" description="Helical" evidence="1">
    <location>
        <begin position="32"/>
        <end position="53"/>
    </location>
</feature>